<keyword evidence="1" id="KW-0472">Membrane</keyword>
<feature type="transmembrane region" description="Helical" evidence="1">
    <location>
        <begin position="20"/>
        <end position="41"/>
    </location>
</feature>
<dbReference type="AlphaFoldDB" id="A0ABD3JF96"/>
<name>A0ABD3JF96_EUCGL</name>
<evidence type="ECO:0000256" key="1">
    <source>
        <dbReference type="SAM" id="Phobius"/>
    </source>
</evidence>
<sequence>MGDILTEVHALPYQDHRKCHLMVVVAIIVAAITFVKGLLFYQAPVMAPAKVLIPPSWTSLLNRISLLLNGNVDNVDSLSLFPS</sequence>
<dbReference type="Proteomes" id="UP001634007">
    <property type="component" value="Unassembled WGS sequence"/>
</dbReference>
<accession>A0ABD3JF96</accession>
<evidence type="ECO:0000313" key="2">
    <source>
        <dbReference type="EMBL" id="KAL3722846.1"/>
    </source>
</evidence>
<protein>
    <submittedName>
        <fullName evidence="2">Uncharacterized protein</fullName>
    </submittedName>
</protein>
<keyword evidence="3" id="KW-1185">Reference proteome</keyword>
<keyword evidence="1" id="KW-1133">Transmembrane helix</keyword>
<dbReference type="EMBL" id="JBJKBG010000009">
    <property type="protein sequence ID" value="KAL3722846.1"/>
    <property type="molecule type" value="Genomic_DNA"/>
</dbReference>
<reference evidence="2 3" key="1">
    <citation type="submission" date="2024-11" db="EMBL/GenBank/DDBJ databases">
        <title>Chromosome-level genome assembly of Eucalyptus globulus Labill. provides insights into its genome evolution.</title>
        <authorList>
            <person name="Li X."/>
        </authorList>
    </citation>
    <scope>NUCLEOTIDE SEQUENCE [LARGE SCALE GENOMIC DNA]</scope>
    <source>
        <strain evidence="2">CL2024</strain>
        <tissue evidence="2">Fresh tender leaves</tissue>
    </source>
</reference>
<evidence type="ECO:0000313" key="3">
    <source>
        <dbReference type="Proteomes" id="UP001634007"/>
    </source>
</evidence>
<gene>
    <name evidence="2" type="ORF">ACJRO7_035105</name>
</gene>
<keyword evidence="1" id="KW-0812">Transmembrane</keyword>
<comment type="caution">
    <text evidence="2">The sequence shown here is derived from an EMBL/GenBank/DDBJ whole genome shotgun (WGS) entry which is preliminary data.</text>
</comment>
<organism evidence="2 3">
    <name type="scientific">Eucalyptus globulus</name>
    <name type="common">Tasmanian blue gum</name>
    <dbReference type="NCBI Taxonomy" id="34317"/>
    <lineage>
        <taxon>Eukaryota</taxon>
        <taxon>Viridiplantae</taxon>
        <taxon>Streptophyta</taxon>
        <taxon>Embryophyta</taxon>
        <taxon>Tracheophyta</taxon>
        <taxon>Spermatophyta</taxon>
        <taxon>Magnoliopsida</taxon>
        <taxon>eudicotyledons</taxon>
        <taxon>Gunneridae</taxon>
        <taxon>Pentapetalae</taxon>
        <taxon>rosids</taxon>
        <taxon>malvids</taxon>
        <taxon>Myrtales</taxon>
        <taxon>Myrtaceae</taxon>
        <taxon>Myrtoideae</taxon>
        <taxon>Eucalypteae</taxon>
        <taxon>Eucalyptus</taxon>
    </lineage>
</organism>
<proteinExistence type="predicted"/>